<dbReference type="RefSeq" id="WP_183119933.1">
    <property type="nucleotide sequence ID" value="NZ_JABEQF010000009.1"/>
</dbReference>
<keyword evidence="3 5" id="KW-1133">Transmembrane helix</keyword>
<accession>A0A7W4JTV5</accession>
<feature type="transmembrane region" description="Helical" evidence="5">
    <location>
        <begin position="162"/>
        <end position="180"/>
    </location>
</feature>
<keyword evidence="2 5" id="KW-0812">Transmembrane</keyword>
<feature type="transmembrane region" description="Helical" evidence="5">
    <location>
        <begin position="217"/>
        <end position="242"/>
    </location>
</feature>
<evidence type="ECO:0000256" key="3">
    <source>
        <dbReference type="ARBA" id="ARBA00022989"/>
    </source>
</evidence>
<dbReference type="Proteomes" id="UP000555756">
    <property type="component" value="Unassembled WGS sequence"/>
</dbReference>
<dbReference type="InterPro" id="IPR020846">
    <property type="entry name" value="MFS_dom"/>
</dbReference>
<feature type="transmembrane region" description="Helical" evidence="5">
    <location>
        <begin position="347"/>
        <end position="371"/>
    </location>
</feature>
<comment type="caution">
    <text evidence="7">The sequence shown here is derived from an EMBL/GenBank/DDBJ whole genome shotgun (WGS) entry which is preliminary data.</text>
</comment>
<dbReference type="InterPro" id="IPR050382">
    <property type="entry name" value="MFS_Na/Anion_cotransporter"/>
</dbReference>
<evidence type="ECO:0000256" key="4">
    <source>
        <dbReference type="ARBA" id="ARBA00023136"/>
    </source>
</evidence>
<feature type="transmembrane region" description="Helical" evidence="5">
    <location>
        <begin position="254"/>
        <end position="274"/>
    </location>
</feature>
<evidence type="ECO:0000256" key="5">
    <source>
        <dbReference type="SAM" id="Phobius"/>
    </source>
</evidence>
<dbReference type="Pfam" id="PF07690">
    <property type="entry name" value="MFS_1"/>
    <property type="match status" value="1"/>
</dbReference>
<proteinExistence type="predicted"/>
<reference evidence="7 8" key="1">
    <citation type="submission" date="2020-04" db="EMBL/GenBank/DDBJ databases">
        <title>Description of novel Gluconacetobacter.</title>
        <authorList>
            <person name="Sombolestani A."/>
        </authorList>
    </citation>
    <scope>NUCLEOTIDE SEQUENCE [LARGE SCALE GENOMIC DNA]</scope>
    <source>
        <strain evidence="7 8">LMG 21311</strain>
    </source>
</reference>
<evidence type="ECO:0000313" key="8">
    <source>
        <dbReference type="Proteomes" id="UP000555756"/>
    </source>
</evidence>
<comment type="subcellular location">
    <subcellularLocation>
        <location evidence="1">Membrane</location>
        <topology evidence="1">Multi-pass membrane protein</topology>
    </subcellularLocation>
</comment>
<feature type="transmembrane region" description="Helical" evidence="5">
    <location>
        <begin position="77"/>
        <end position="99"/>
    </location>
</feature>
<organism evidence="7 8">
    <name type="scientific">Gluconacetobacter azotocaptans</name>
    <dbReference type="NCBI Taxonomy" id="142834"/>
    <lineage>
        <taxon>Bacteria</taxon>
        <taxon>Pseudomonadati</taxon>
        <taxon>Pseudomonadota</taxon>
        <taxon>Alphaproteobacteria</taxon>
        <taxon>Acetobacterales</taxon>
        <taxon>Acetobacteraceae</taxon>
        <taxon>Gluconacetobacter</taxon>
    </lineage>
</organism>
<dbReference type="InterPro" id="IPR011701">
    <property type="entry name" value="MFS"/>
</dbReference>
<feature type="transmembrane region" description="Helical" evidence="5">
    <location>
        <begin position="377"/>
        <end position="397"/>
    </location>
</feature>
<dbReference type="PROSITE" id="PS50850">
    <property type="entry name" value="MFS"/>
    <property type="match status" value="1"/>
</dbReference>
<dbReference type="PANTHER" id="PTHR11662">
    <property type="entry name" value="SOLUTE CARRIER FAMILY 17"/>
    <property type="match status" value="1"/>
</dbReference>
<evidence type="ECO:0000313" key="7">
    <source>
        <dbReference type="EMBL" id="MBB2190789.1"/>
    </source>
</evidence>
<feature type="transmembrane region" description="Helical" evidence="5">
    <location>
        <begin position="37"/>
        <end position="56"/>
    </location>
</feature>
<evidence type="ECO:0000259" key="6">
    <source>
        <dbReference type="PROSITE" id="PS50850"/>
    </source>
</evidence>
<dbReference type="EMBL" id="JABEQF010000009">
    <property type="protein sequence ID" value="MBB2190789.1"/>
    <property type="molecule type" value="Genomic_DNA"/>
</dbReference>
<feature type="transmembrane region" description="Helical" evidence="5">
    <location>
        <begin position="286"/>
        <end position="304"/>
    </location>
</feature>
<feature type="transmembrane region" description="Helical" evidence="5">
    <location>
        <begin position="316"/>
        <end position="335"/>
    </location>
</feature>
<protein>
    <submittedName>
        <fullName evidence="7">MFS transporter</fullName>
    </submittedName>
</protein>
<keyword evidence="8" id="KW-1185">Reference proteome</keyword>
<dbReference type="InterPro" id="IPR036259">
    <property type="entry name" value="MFS_trans_sf"/>
</dbReference>
<evidence type="ECO:0000256" key="1">
    <source>
        <dbReference type="ARBA" id="ARBA00004141"/>
    </source>
</evidence>
<dbReference type="AlphaFoldDB" id="A0A7W4JTV5"/>
<gene>
    <name evidence="7" type="ORF">HLH34_12600</name>
</gene>
<dbReference type="GO" id="GO:0022857">
    <property type="term" value="F:transmembrane transporter activity"/>
    <property type="evidence" value="ECO:0007669"/>
    <property type="project" value="InterPro"/>
</dbReference>
<dbReference type="SUPFAM" id="SSF103473">
    <property type="entry name" value="MFS general substrate transporter"/>
    <property type="match status" value="1"/>
</dbReference>
<dbReference type="Gene3D" id="1.20.1250.20">
    <property type="entry name" value="MFS general substrate transporter like domains"/>
    <property type="match status" value="2"/>
</dbReference>
<evidence type="ECO:0000256" key="2">
    <source>
        <dbReference type="ARBA" id="ARBA00022692"/>
    </source>
</evidence>
<name>A0A7W4JTV5_9PROT</name>
<sequence length="409" mass="45007">MPWIVLFALIAPINLLMSLDRQAMTLSAPVIQHEFGFSTIQMSAIIACVLWTYAFFQIPSGTIVNTLGPRRTLFGACFFWSFMTIITPGAGGFLSFLALRMAMGVGQAPDWSSSIVSIRNWFSPEKRGRANSVLLGFLYMGSVIGGPLTTHITKQWNWRSNFYIYGVIGLVLSILWLVFFRDTPPRGDGGGIDTARDDATAKVETAHLRRALRSWQFWSLGLHYMCLLTVQSFFLVNMPFYLMGARHVSYLSMGWLYGMPWLVLYLAVVAGGMISDTIQRKTRSVWLARTPMGVFGTGLCGLLVEIGCLAPSTNISIFLFCLALGLTGLSQISIWSSVQELTRRHTGLVAGWTTFLGNTASGLAPIAMTYIQGRTGSWPLAALVLTFAGIVGALCCLGTHSERPLHLEE</sequence>
<dbReference type="PANTHER" id="PTHR11662:SF399">
    <property type="entry name" value="FI19708P1-RELATED"/>
    <property type="match status" value="1"/>
</dbReference>
<feature type="domain" description="Major facilitator superfamily (MFS) profile" evidence="6">
    <location>
        <begin position="6"/>
        <end position="404"/>
    </location>
</feature>
<dbReference type="GO" id="GO:0016020">
    <property type="term" value="C:membrane"/>
    <property type="evidence" value="ECO:0007669"/>
    <property type="project" value="UniProtKB-SubCell"/>
</dbReference>
<keyword evidence="4 5" id="KW-0472">Membrane</keyword>